<dbReference type="PANTHER" id="PTHR47345:SF1">
    <property type="entry name" value="CUT9-INTERACTING PROTEIN SCN1"/>
    <property type="match status" value="1"/>
</dbReference>
<dbReference type="Proteomes" id="UP000766486">
    <property type="component" value="Unassembled WGS sequence"/>
</dbReference>
<dbReference type="Gene3D" id="3.20.20.140">
    <property type="entry name" value="Metal-dependent hydrolases"/>
    <property type="match status" value="1"/>
</dbReference>
<dbReference type="InterPro" id="IPR053044">
    <property type="entry name" value="Metallo-hydrolase/TatD-type"/>
</dbReference>
<organism evidence="2 3">
    <name type="scientific">Bionectria ochroleuca</name>
    <name type="common">Gliocladium roseum</name>
    <dbReference type="NCBI Taxonomy" id="29856"/>
    <lineage>
        <taxon>Eukaryota</taxon>
        <taxon>Fungi</taxon>
        <taxon>Dikarya</taxon>
        <taxon>Ascomycota</taxon>
        <taxon>Pezizomycotina</taxon>
        <taxon>Sordariomycetes</taxon>
        <taxon>Hypocreomycetidae</taxon>
        <taxon>Hypocreales</taxon>
        <taxon>Bionectriaceae</taxon>
        <taxon>Clonostachys</taxon>
    </lineage>
</organism>
<keyword evidence="3" id="KW-1185">Reference proteome</keyword>
<evidence type="ECO:0008006" key="4">
    <source>
        <dbReference type="Google" id="ProtNLM"/>
    </source>
</evidence>
<comment type="caution">
    <text evidence="2">The sequence shown here is derived from an EMBL/GenBank/DDBJ whole genome shotgun (WGS) entry which is preliminary data.</text>
</comment>
<evidence type="ECO:0000313" key="3">
    <source>
        <dbReference type="Proteomes" id="UP000766486"/>
    </source>
</evidence>
<dbReference type="PANTHER" id="PTHR47345">
    <property type="entry name" value="CUT9-INTERACTING PROTEIN SCN1"/>
    <property type="match status" value="1"/>
</dbReference>
<dbReference type="EMBL" id="CABFNS010000909">
    <property type="protein sequence ID" value="VUC35265.1"/>
    <property type="molecule type" value="Genomic_DNA"/>
</dbReference>
<dbReference type="Pfam" id="PF01026">
    <property type="entry name" value="TatD_DNase"/>
    <property type="match status" value="1"/>
</dbReference>
<protein>
    <recommendedName>
        <fullName evidence="4">Cut9 interacting protein Scn1</fullName>
    </recommendedName>
</protein>
<dbReference type="InterPro" id="IPR032466">
    <property type="entry name" value="Metal_Hydrolase"/>
</dbReference>
<proteinExistence type="predicted"/>
<evidence type="ECO:0000256" key="1">
    <source>
        <dbReference type="SAM" id="MobiDB-lite"/>
    </source>
</evidence>
<name>A0ABY6UYZ8_BIOOC</name>
<dbReference type="InterPro" id="IPR001130">
    <property type="entry name" value="TatD-like"/>
</dbReference>
<sequence length="409" mass="45325">MCGQDLEAEAPRVFSDDFPWHLGVFDVHNHIGELAPLADKIPKMRSRGVAIMATRTQDQPLVAKIAESYGLTEADQLSAADTTTVVPGFGRHPWFSHELYDDTLETPTFVLPETEEGLEEAKMAHYRAILTPPPDDPAFVADLPTPEPLSEFISATGDRLRSHPLAIVGEIGLDKPFRLAQQWEPGAKAARVLAHPNRTPGGRGRRPLSRHNVGMAHQKVVLLAQLKLAGEMGRAVSVHGVQVHGVLFDLLVGCWKGYERKGKPRRRKQKGPDGPSGIPESASTSSSGREEALPYPPRICLHSFSGKAEAVRQYLNPKFPATIFFSFSKSNNMRDETGRAKMEDALGMVPDDRVLIESDIHEAGDRMDGDLEDTYRAVCAFKGWTLEEGVERIARNYRHFIFGEHEEAR</sequence>
<dbReference type="SUPFAM" id="SSF51556">
    <property type="entry name" value="Metallo-dependent hydrolases"/>
    <property type="match status" value="1"/>
</dbReference>
<reference evidence="2 3" key="1">
    <citation type="submission" date="2019-06" db="EMBL/GenBank/DDBJ databases">
        <authorList>
            <person name="Broberg M."/>
        </authorList>
    </citation>
    <scope>NUCLEOTIDE SEQUENCE [LARGE SCALE GENOMIC DNA]</scope>
</reference>
<accession>A0ABY6UYZ8</accession>
<gene>
    <name evidence="2" type="ORF">CLO192961_LOCUS408865</name>
</gene>
<feature type="region of interest" description="Disordered" evidence="1">
    <location>
        <begin position="261"/>
        <end position="292"/>
    </location>
</feature>
<evidence type="ECO:0000313" key="2">
    <source>
        <dbReference type="EMBL" id="VUC35265.1"/>
    </source>
</evidence>